<gene>
    <name evidence="3" type="ORF">AYR66_23890</name>
</gene>
<feature type="region of interest" description="Disordered" evidence="1">
    <location>
        <begin position="1"/>
        <end position="28"/>
    </location>
</feature>
<evidence type="ECO:0000313" key="3">
    <source>
        <dbReference type="EMBL" id="OWW22080.1"/>
    </source>
</evidence>
<reference evidence="3 4" key="1">
    <citation type="submission" date="2016-02" db="EMBL/GenBank/DDBJ databases">
        <authorList>
            <person name="Wen L."/>
            <person name="He K."/>
            <person name="Yang H."/>
        </authorList>
    </citation>
    <scope>NUCLEOTIDE SEQUENCE [LARGE SCALE GENOMIC DNA]</scope>
    <source>
        <strain evidence="3 4">TSA40</strain>
    </source>
</reference>
<dbReference type="RefSeq" id="WP_088708909.1">
    <property type="nucleotide sequence ID" value="NZ_LSTO01000001.1"/>
</dbReference>
<organism evidence="3 4">
    <name type="scientific">Noviherbaspirillum denitrificans</name>
    <dbReference type="NCBI Taxonomy" id="1968433"/>
    <lineage>
        <taxon>Bacteria</taxon>
        <taxon>Pseudomonadati</taxon>
        <taxon>Pseudomonadota</taxon>
        <taxon>Betaproteobacteria</taxon>
        <taxon>Burkholderiales</taxon>
        <taxon>Oxalobacteraceae</taxon>
        <taxon>Noviherbaspirillum</taxon>
    </lineage>
</organism>
<evidence type="ECO:0000256" key="2">
    <source>
        <dbReference type="SAM" id="Phobius"/>
    </source>
</evidence>
<proteinExistence type="predicted"/>
<keyword evidence="2" id="KW-0472">Membrane</keyword>
<protein>
    <submittedName>
        <fullName evidence="3">Uncharacterized protein</fullName>
    </submittedName>
</protein>
<dbReference type="AlphaFoldDB" id="A0A254THF9"/>
<accession>A0A254THF9</accession>
<keyword evidence="2" id="KW-0812">Transmembrane</keyword>
<evidence type="ECO:0000313" key="4">
    <source>
        <dbReference type="Proteomes" id="UP000197535"/>
    </source>
</evidence>
<dbReference type="EMBL" id="LSTO01000001">
    <property type="protein sequence ID" value="OWW22080.1"/>
    <property type="molecule type" value="Genomic_DNA"/>
</dbReference>
<evidence type="ECO:0000256" key="1">
    <source>
        <dbReference type="SAM" id="MobiDB-lite"/>
    </source>
</evidence>
<comment type="caution">
    <text evidence="3">The sequence shown here is derived from an EMBL/GenBank/DDBJ whole genome shotgun (WGS) entry which is preliminary data.</text>
</comment>
<feature type="transmembrane region" description="Helical" evidence="2">
    <location>
        <begin position="49"/>
        <end position="82"/>
    </location>
</feature>
<sequence length="102" mass="11539">MTEKVEWEVVDDPSAKQQQHQQQYQQQFGRRTPGDAMRMMLGRGWKWKIAGTAIVSLVTLAFFATLTGALVLLFAAGTLLAAGVRKFKQWLTGERRETSLRV</sequence>
<keyword evidence="2" id="KW-1133">Transmembrane helix</keyword>
<dbReference type="Proteomes" id="UP000197535">
    <property type="component" value="Unassembled WGS sequence"/>
</dbReference>
<name>A0A254THF9_9BURK</name>
<keyword evidence="4" id="KW-1185">Reference proteome</keyword>
<feature type="compositionally biased region" description="Low complexity" evidence="1">
    <location>
        <begin position="17"/>
        <end position="27"/>
    </location>
</feature>